<dbReference type="EMBL" id="CAJOBG010049442">
    <property type="protein sequence ID" value="CAF4473563.1"/>
    <property type="molecule type" value="Genomic_DNA"/>
</dbReference>
<dbReference type="AlphaFoldDB" id="A0A820TXE7"/>
<evidence type="ECO:0000313" key="3">
    <source>
        <dbReference type="Proteomes" id="UP000663866"/>
    </source>
</evidence>
<gene>
    <name evidence="2" type="ORF">OVN521_LOCUS39171</name>
    <name evidence="1" type="ORF">WKI299_LOCUS4502</name>
</gene>
<accession>A0A820TXE7</accession>
<name>A0A820TXE7_9BILA</name>
<organism evidence="2 3">
    <name type="scientific">Rotaria magnacalcarata</name>
    <dbReference type="NCBI Taxonomy" id="392030"/>
    <lineage>
        <taxon>Eukaryota</taxon>
        <taxon>Metazoa</taxon>
        <taxon>Spiralia</taxon>
        <taxon>Gnathifera</taxon>
        <taxon>Rotifera</taxon>
        <taxon>Eurotatoria</taxon>
        <taxon>Bdelloidea</taxon>
        <taxon>Philodinida</taxon>
        <taxon>Philodinidae</taxon>
        <taxon>Rotaria</taxon>
    </lineage>
</organism>
<dbReference type="EMBL" id="CAJNRF010001144">
    <property type="protein sequence ID" value="CAF1995886.1"/>
    <property type="molecule type" value="Genomic_DNA"/>
</dbReference>
<dbReference type="Gene3D" id="3.90.70.10">
    <property type="entry name" value="Cysteine proteinases"/>
    <property type="match status" value="1"/>
</dbReference>
<evidence type="ECO:0008006" key="4">
    <source>
        <dbReference type="Google" id="ProtNLM"/>
    </source>
</evidence>
<keyword evidence="3" id="KW-1185">Reference proteome</keyword>
<comment type="caution">
    <text evidence="2">The sequence shown here is derived from an EMBL/GenBank/DDBJ whole genome shotgun (WGS) entry which is preliminary data.</text>
</comment>
<dbReference type="InterPro" id="IPR038765">
    <property type="entry name" value="Papain-like_cys_pep_sf"/>
</dbReference>
<dbReference type="Proteomes" id="UP000663866">
    <property type="component" value="Unassembled WGS sequence"/>
</dbReference>
<protein>
    <recommendedName>
        <fullName evidence="4">Peptidase C1A papain C-terminal domain-containing protein</fullName>
    </recommendedName>
</protein>
<evidence type="ECO:0000313" key="2">
    <source>
        <dbReference type="EMBL" id="CAF4473563.1"/>
    </source>
</evidence>
<sequence length="119" mass="13209">MPNKDELQPFSADHALFNSAMTTVKDQSRIGSCTANSLAGAYEYLFKKSAGSNIDVSRLFIYYNARALNAQMYGIANTGYSMTDAIAALEQYGTCFELIWPYKISYVNVQPSEATYEQA</sequence>
<proteinExistence type="predicted"/>
<dbReference type="Proteomes" id="UP000663856">
    <property type="component" value="Unassembled WGS sequence"/>
</dbReference>
<dbReference type="SUPFAM" id="SSF54001">
    <property type="entry name" value="Cysteine proteinases"/>
    <property type="match status" value="1"/>
</dbReference>
<reference evidence="2" key="1">
    <citation type="submission" date="2021-02" db="EMBL/GenBank/DDBJ databases">
        <authorList>
            <person name="Nowell W R."/>
        </authorList>
    </citation>
    <scope>NUCLEOTIDE SEQUENCE</scope>
</reference>
<evidence type="ECO:0000313" key="1">
    <source>
        <dbReference type="EMBL" id="CAF1995886.1"/>
    </source>
</evidence>